<protein>
    <submittedName>
        <fullName evidence="1">DUF3267 domain-containing protein</fullName>
    </submittedName>
</protein>
<organism evidence="1 2">
    <name type="scientific">Gracilibacillus pellucidus</name>
    <dbReference type="NCBI Taxonomy" id="3095368"/>
    <lineage>
        <taxon>Bacteria</taxon>
        <taxon>Bacillati</taxon>
        <taxon>Bacillota</taxon>
        <taxon>Bacilli</taxon>
        <taxon>Bacillales</taxon>
        <taxon>Bacillaceae</taxon>
        <taxon>Gracilibacillus</taxon>
    </lineage>
</organism>
<name>A0ACC6M7H6_9BACI</name>
<gene>
    <name evidence="1" type="ORF">SH601_12365</name>
</gene>
<dbReference type="Proteomes" id="UP001277972">
    <property type="component" value="Unassembled WGS sequence"/>
</dbReference>
<sequence>MDLKLIEEINILVNRKLIVWLNVWAVVIFLVLLAGSLFLPIEGTVAFTLVNLLLFFISLMVIIMLHEWIHGIFFKMFAPKSKVKYGFKSGMLYAANPGAKYNKKQFTLIAIMPFVLITLLTCVLFSFPVNKIALYLLFAIHTSGCVGDFYYCYKLWKNRKRSVLIEDTTVGISIFEVSNENNAT</sequence>
<evidence type="ECO:0000313" key="1">
    <source>
        <dbReference type="EMBL" id="MDX8046777.1"/>
    </source>
</evidence>
<proteinExistence type="predicted"/>
<comment type="caution">
    <text evidence="1">The sequence shown here is derived from an EMBL/GenBank/DDBJ whole genome shotgun (WGS) entry which is preliminary data.</text>
</comment>
<evidence type="ECO:0000313" key="2">
    <source>
        <dbReference type="Proteomes" id="UP001277972"/>
    </source>
</evidence>
<keyword evidence="2" id="KW-1185">Reference proteome</keyword>
<reference evidence="1" key="1">
    <citation type="submission" date="2023-11" db="EMBL/GenBank/DDBJ databases">
        <title>Gracilibacillus pellucida a moderately halophilic bacterium isolated from saline soil in Xinjiang province.</title>
        <authorList>
            <person name="Zhang Z."/>
            <person name="Tan F."/>
            <person name="Wang Y."/>
            <person name="Xia M."/>
        </authorList>
    </citation>
    <scope>NUCLEOTIDE SEQUENCE</scope>
    <source>
        <strain evidence="1">S3-1-1</strain>
    </source>
</reference>
<dbReference type="EMBL" id="JAWZSR010000007">
    <property type="protein sequence ID" value="MDX8046777.1"/>
    <property type="molecule type" value="Genomic_DNA"/>
</dbReference>
<accession>A0ACC6M7H6</accession>